<keyword evidence="5" id="KW-1185">Reference proteome</keyword>
<dbReference type="PANTHER" id="PTHR46128:SF329">
    <property type="entry name" value="MITOCHONDRIAL GROUP I INTRON SPLICING FACTOR DMR1"/>
    <property type="match status" value="1"/>
</dbReference>
<evidence type="ECO:0000256" key="2">
    <source>
        <dbReference type="ARBA" id="ARBA00022737"/>
    </source>
</evidence>
<keyword evidence="2" id="KW-0677">Repeat</keyword>
<proteinExistence type="inferred from homology"/>
<dbReference type="Pfam" id="PF13041">
    <property type="entry name" value="PPR_2"/>
    <property type="match status" value="1"/>
</dbReference>
<feature type="repeat" description="PPR" evidence="3">
    <location>
        <begin position="105"/>
        <end position="132"/>
    </location>
</feature>
<dbReference type="InterPro" id="IPR011990">
    <property type="entry name" value="TPR-like_helical_dom_sf"/>
</dbReference>
<gene>
    <name evidence="4" type="ORF">F3Y22_tig00109972pilonHSYRG00217</name>
</gene>
<comment type="similarity">
    <text evidence="1">Belongs to the PPR family. P subfamily.</text>
</comment>
<name>A0A6A3BRC0_HIBSY</name>
<evidence type="ECO:0000313" key="5">
    <source>
        <dbReference type="Proteomes" id="UP000436088"/>
    </source>
</evidence>
<feature type="repeat" description="PPR" evidence="3">
    <location>
        <begin position="70"/>
        <end position="104"/>
    </location>
</feature>
<evidence type="ECO:0000313" key="4">
    <source>
        <dbReference type="EMBL" id="KAE8719183.1"/>
    </source>
</evidence>
<accession>A0A6A3BRC0</accession>
<evidence type="ECO:0000256" key="1">
    <source>
        <dbReference type="ARBA" id="ARBA00007626"/>
    </source>
</evidence>
<comment type="caution">
    <text evidence="4">The sequence shown here is derived from an EMBL/GenBank/DDBJ whole genome shotgun (WGS) entry which is preliminary data.</text>
</comment>
<reference evidence="4" key="1">
    <citation type="submission" date="2019-09" db="EMBL/GenBank/DDBJ databases">
        <title>Draft genome information of white flower Hibiscus syriacus.</title>
        <authorList>
            <person name="Kim Y.-M."/>
        </authorList>
    </citation>
    <scope>NUCLEOTIDE SEQUENCE [LARGE SCALE GENOMIC DNA]</scope>
    <source>
        <strain evidence="4">YM2019G1</strain>
    </source>
</reference>
<evidence type="ECO:0008006" key="6">
    <source>
        <dbReference type="Google" id="ProtNLM"/>
    </source>
</evidence>
<dbReference type="EMBL" id="VEPZ02000792">
    <property type="protein sequence ID" value="KAE8719183.1"/>
    <property type="molecule type" value="Genomic_DNA"/>
</dbReference>
<dbReference type="Proteomes" id="UP000436088">
    <property type="component" value="Unassembled WGS sequence"/>
</dbReference>
<dbReference type="NCBIfam" id="TIGR00756">
    <property type="entry name" value="PPR"/>
    <property type="match status" value="2"/>
</dbReference>
<dbReference type="PANTHER" id="PTHR46128">
    <property type="entry name" value="MITOCHONDRIAL GROUP I INTRON SPLICING FACTOR CCM1"/>
    <property type="match status" value="1"/>
</dbReference>
<sequence>MKRLDGSIETVRMLMSRGISPQVSTCNALISEFSKFHGANKGYEVYKEVFGVGSADSDCNKKRVFKVRPNVHTFNALMLCFFHEGLSDKAREVWCEMESLGCAPNSYSYSILMEAFCEEGKVREAEGLWEEI</sequence>
<dbReference type="Gene3D" id="1.25.40.10">
    <property type="entry name" value="Tetratricopeptide repeat domain"/>
    <property type="match status" value="1"/>
</dbReference>
<dbReference type="InterPro" id="IPR002885">
    <property type="entry name" value="PPR_rpt"/>
</dbReference>
<dbReference type="PROSITE" id="PS51375">
    <property type="entry name" value="PPR"/>
    <property type="match status" value="2"/>
</dbReference>
<evidence type="ECO:0000256" key="3">
    <source>
        <dbReference type="PROSITE-ProRule" id="PRU00708"/>
    </source>
</evidence>
<protein>
    <recommendedName>
        <fullName evidence="6">Pentatricopeptide repeat-containing protein</fullName>
    </recommendedName>
</protein>
<dbReference type="InterPro" id="IPR050872">
    <property type="entry name" value="PPR_P_subfamily"/>
</dbReference>
<organism evidence="4 5">
    <name type="scientific">Hibiscus syriacus</name>
    <name type="common">Rose of Sharon</name>
    <dbReference type="NCBI Taxonomy" id="106335"/>
    <lineage>
        <taxon>Eukaryota</taxon>
        <taxon>Viridiplantae</taxon>
        <taxon>Streptophyta</taxon>
        <taxon>Embryophyta</taxon>
        <taxon>Tracheophyta</taxon>
        <taxon>Spermatophyta</taxon>
        <taxon>Magnoliopsida</taxon>
        <taxon>eudicotyledons</taxon>
        <taxon>Gunneridae</taxon>
        <taxon>Pentapetalae</taxon>
        <taxon>rosids</taxon>
        <taxon>malvids</taxon>
        <taxon>Malvales</taxon>
        <taxon>Malvaceae</taxon>
        <taxon>Malvoideae</taxon>
        <taxon>Hibiscus</taxon>
    </lineage>
</organism>
<dbReference type="AlphaFoldDB" id="A0A6A3BRC0"/>